<dbReference type="GO" id="GO:0043190">
    <property type="term" value="C:ATP-binding cassette (ABC) transporter complex"/>
    <property type="evidence" value="ECO:0007669"/>
    <property type="project" value="InterPro"/>
</dbReference>
<dbReference type="InterPro" id="IPR000914">
    <property type="entry name" value="SBP_5_dom"/>
</dbReference>
<dbReference type="Gene3D" id="3.90.76.10">
    <property type="entry name" value="Dipeptide-binding Protein, Domain 1"/>
    <property type="match status" value="1"/>
</dbReference>
<evidence type="ECO:0000313" key="4">
    <source>
        <dbReference type="Proteomes" id="UP000195043"/>
    </source>
</evidence>
<protein>
    <recommendedName>
        <fullName evidence="2">Solute-binding protein family 5 domain-containing protein</fullName>
    </recommendedName>
</protein>
<feature type="domain" description="Solute-binding protein family 5" evidence="2">
    <location>
        <begin position="88"/>
        <end position="445"/>
    </location>
</feature>
<dbReference type="Gene3D" id="3.10.105.10">
    <property type="entry name" value="Dipeptide-binding Protein, Domain 3"/>
    <property type="match status" value="1"/>
</dbReference>
<comment type="caution">
    <text evidence="3">The sequence shown here is derived from an EMBL/GenBank/DDBJ whole genome shotgun (WGS) entry which is preliminary data.</text>
</comment>
<dbReference type="GO" id="GO:0015833">
    <property type="term" value="P:peptide transport"/>
    <property type="evidence" value="ECO:0007669"/>
    <property type="project" value="TreeGrafter"/>
</dbReference>
<feature type="chain" id="PRO_5013122798" description="Solute-binding protein family 5 domain-containing protein" evidence="1">
    <location>
        <begin position="22"/>
        <end position="527"/>
    </location>
</feature>
<feature type="signal peptide" evidence="1">
    <location>
        <begin position="1"/>
        <end position="21"/>
    </location>
</feature>
<evidence type="ECO:0000313" key="3">
    <source>
        <dbReference type="EMBL" id="OTN75791.1"/>
    </source>
</evidence>
<dbReference type="Gene3D" id="3.40.190.10">
    <property type="entry name" value="Periplasmic binding protein-like II"/>
    <property type="match status" value="1"/>
</dbReference>
<dbReference type="PANTHER" id="PTHR30290:SF59">
    <property type="entry name" value="OLIGOPEPTIDE ABC TRANSPORTER,SUBSTRATE-BINDING PROTEIN"/>
    <property type="match status" value="1"/>
</dbReference>
<evidence type="ECO:0000259" key="2">
    <source>
        <dbReference type="Pfam" id="PF00496"/>
    </source>
</evidence>
<dbReference type="OrthoDB" id="9796817at2"/>
<dbReference type="InterPro" id="IPR030678">
    <property type="entry name" value="Peptide/Ni-bd"/>
</dbReference>
<dbReference type="GO" id="GO:1904680">
    <property type="term" value="F:peptide transmembrane transporter activity"/>
    <property type="evidence" value="ECO:0007669"/>
    <property type="project" value="TreeGrafter"/>
</dbReference>
<dbReference type="SUPFAM" id="SSF53850">
    <property type="entry name" value="Periplasmic binding protein-like II"/>
    <property type="match status" value="1"/>
</dbReference>
<dbReference type="GO" id="GO:0042597">
    <property type="term" value="C:periplasmic space"/>
    <property type="evidence" value="ECO:0007669"/>
    <property type="project" value="UniProtKB-ARBA"/>
</dbReference>
<dbReference type="PIRSF" id="PIRSF002741">
    <property type="entry name" value="MppA"/>
    <property type="match status" value="1"/>
</dbReference>
<dbReference type="AlphaFoldDB" id="A0A242A4X9"/>
<dbReference type="CDD" id="cd00995">
    <property type="entry name" value="PBP2_NikA_DppA_OppA_like"/>
    <property type="match status" value="1"/>
</dbReference>
<organism evidence="3 4">
    <name type="scientific">Candidatus Enterococcus testudinis</name>
    <dbReference type="NCBI Taxonomy" id="1834191"/>
    <lineage>
        <taxon>Bacteria</taxon>
        <taxon>Bacillati</taxon>
        <taxon>Bacillota</taxon>
        <taxon>Bacilli</taxon>
        <taxon>Lactobacillales</taxon>
        <taxon>Enterococcaceae</taxon>
        <taxon>Enterococcus</taxon>
    </lineage>
</organism>
<dbReference type="Pfam" id="PF00496">
    <property type="entry name" value="SBP_bac_5"/>
    <property type="match status" value="1"/>
</dbReference>
<dbReference type="InterPro" id="IPR039424">
    <property type="entry name" value="SBP_5"/>
</dbReference>
<dbReference type="STRING" id="1834191.A5886_000867"/>
<dbReference type="EMBL" id="NGKU01000001">
    <property type="protein sequence ID" value="OTN75791.1"/>
    <property type="molecule type" value="Genomic_DNA"/>
</dbReference>
<accession>A0A242A4X9</accession>
<evidence type="ECO:0000256" key="1">
    <source>
        <dbReference type="SAM" id="SignalP"/>
    </source>
</evidence>
<keyword evidence="1" id="KW-0732">Signal</keyword>
<dbReference type="PANTHER" id="PTHR30290">
    <property type="entry name" value="PERIPLASMIC BINDING COMPONENT OF ABC TRANSPORTER"/>
    <property type="match status" value="1"/>
</dbReference>
<dbReference type="PROSITE" id="PS51257">
    <property type="entry name" value="PROKAR_LIPOPROTEIN"/>
    <property type="match status" value="1"/>
</dbReference>
<name>A0A242A4X9_9ENTE</name>
<reference evidence="3 4" key="1">
    <citation type="submission" date="2017-05" db="EMBL/GenBank/DDBJ databases">
        <title>The Genome Sequence of Enterococcus sp. 8G7_MSG3316.</title>
        <authorList>
            <consortium name="The Broad Institute Genomics Platform"/>
            <consortium name="The Broad Institute Genomic Center for Infectious Diseases"/>
            <person name="Earl A."/>
            <person name="Manson A."/>
            <person name="Schwartman J."/>
            <person name="Gilmore M."/>
            <person name="Abouelleil A."/>
            <person name="Cao P."/>
            <person name="Chapman S."/>
            <person name="Cusick C."/>
            <person name="Shea T."/>
            <person name="Young S."/>
            <person name="Neafsey D."/>
            <person name="Nusbaum C."/>
            <person name="Birren B."/>
        </authorList>
    </citation>
    <scope>NUCLEOTIDE SEQUENCE [LARGE SCALE GENOMIC DNA]</scope>
    <source>
        <strain evidence="3 4">8G7_MSG3316</strain>
    </source>
</reference>
<sequence length="527" mass="57650">MINWKKGLASISVIGLGFALAACGSSNSTDETTNSSTTAAADDSTFTYAISGDPSSTNPINTSDRWGLTVTNMIYSPLVAVEADGTTKNVLAESVEAAEDGLSVTVKLRQDVKWSDGEDFTADDVVFTYEQKVKKENGNADSLWVGDQPISIEKVDDYTVKFVLPSPSASAVSNIATETYIIPEHIYKDVTDFSVAELPESPVGTGPYKLKEYKRGEYFTFEANENYFEGTPSIKNVTLRIIESTDTAKVALQKGEVDAAVVLPSDIDDLDDSQITVYPYTENRIGYLGLNTNTDELKDVKVRQAVLYALNKDELNQGAYLSDEYYDTPYSFLPPQNPYVTDDVETYETNVDKAKELLQEAGVSDLTLNIAFTSTDPAQTIQATLIQQQLQQAGITVTLEGGDGTAIFTELKKADSTKYNLFLGGYIMGNDPDLYARLFTTGGGSNYFQAKIDAIDSLFAEAAVELDADKRADLYDELQQTIADEAIIYPIVDNKKILAVNNRIGNVEDASLIPIYTFEDMSKLTIK</sequence>
<keyword evidence="4" id="KW-1185">Reference proteome</keyword>
<proteinExistence type="predicted"/>
<dbReference type="Proteomes" id="UP000195043">
    <property type="component" value="Unassembled WGS sequence"/>
</dbReference>
<gene>
    <name evidence="3" type="ORF">A5886_000867</name>
</gene>
<dbReference type="RefSeq" id="WP_086273811.1">
    <property type="nucleotide sequence ID" value="NZ_NGKU01000001.1"/>
</dbReference>